<keyword evidence="2" id="KW-1185">Reference proteome</keyword>
<evidence type="ECO:0000313" key="2">
    <source>
        <dbReference type="Proteomes" id="UP001498398"/>
    </source>
</evidence>
<comment type="caution">
    <text evidence="1">The sequence shown here is derived from an EMBL/GenBank/DDBJ whole genome shotgun (WGS) entry which is preliminary data.</text>
</comment>
<dbReference type="EMBL" id="JBANRG010000064">
    <property type="protein sequence ID" value="KAK7441185.1"/>
    <property type="molecule type" value="Genomic_DNA"/>
</dbReference>
<sequence>MSSCIPSLITQRGPLHGQRDAPKQDFLWYLVLGGGAERMHEGIYIDWELAESRCKAMNSNHVKGYCEVEALLDKWRFVCAEEHKHPSSLTIPKDHHGFWVLRSHLQEAVGLPTPVIDLDDSEDPSVSSESSFDSYLDGSEHLFPSTPIQQPASAATSRPSPAIDPKLLVQHAAPNPHLSSGTKKSRSISPQKKVHLVVPCASTSKRVGFDVHVVLFHGNCFIFTDPKRAKDKFLEAAGNGFEVEMMISKDMDEAMDFYSG</sequence>
<name>A0ABR1IYK5_9AGAR</name>
<proteinExistence type="predicted"/>
<gene>
    <name evidence="1" type="ORF">VKT23_016666</name>
</gene>
<evidence type="ECO:0000313" key="1">
    <source>
        <dbReference type="EMBL" id="KAK7441185.1"/>
    </source>
</evidence>
<reference evidence="1 2" key="1">
    <citation type="submission" date="2024-01" db="EMBL/GenBank/DDBJ databases">
        <title>A draft genome for the cacao thread blight pathogen Marasmiellus scandens.</title>
        <authorList>
            <person name="Baruah I.K."/>
            <person name="Leung J."/>
            <person name="Bukari Y."/>
            <person name="Amoako-Attah I."/>
            <person name="Meinhardt L.W."/>
            <person name="Bailey B.A."/>
            <person name="Cohen S.P."/>
        </authorList>
    </citation>
    <scope>NUCLEOTIDE SEQUENCE [LARGE SCALE GENOMIC DNA]</scope>
    <source>
        <strain evidence="1 2">GH-19</strain>
    </source>
</reference>
<dbReference type="Proteomes" id="UP001498398">
    <property type="component" value="Unassembled WGS sequence"/>
</dbReference>
<accession>A0ABR1IYK5</accession>
<protein>
    <submittedName>
        <fullName evidence="1">Uncharacterized protein</fullName>
    </submittedName>
</protein>
<organism evidence="1 2">
    <name type="scientific">Marasmiellus scandens</name>
    <dbReference type="NCBI Taxonomy" id="2682957"/>
    <lineage>
        <taxon>Eukaryota</taxon>
        <taxon>Fungi</taxon>
        <taxon>Dikarya</taxon>
        <taxon>Basidiomycota</taxon>
        <taxon>Agaricomycotina</taxon>
        <taxon>Agaricomycetes</taxon>
        <taxon>Agaricomycetidae</taxon>
        <taxon>Agaricales</taxon>
        <taxon>Marasmiineae</taxon>
        <taxon>Omphalotaceae</taxon>
        <taxon>Marasmiellus</taxon>
    </lineage>
</organism>